<dbReference type="InterPro" id="IPR036249">
    <property type="entry name" value="Thioredoxin-like_sf"/>
</dbReference>
<dbReference type="Proteomes" id="UP001209318">
    <property type="component" value="Unassembled WGS sequence"/>
</dbReference>
<protein>
    <submittedName>
        <fullName evidence="1">Bacillithiol system redox-active protein YtxJ</fullName>
    </submittedName>
</protein>
<dbReference type="Gene3D" id="3.40.30.10">
    <property type="entry name" value="Glutaredoxin"/>
    <property type="match status" value="1"/>
</dbReference>
<dbReference type="EMBL" id="JAOUSF010000003">
    <property type="protein sequence ID" value="MCU9614235.1"/>
    <property type="molecule type" value="Genomic_DNA"/>
</dbReference>
<evidence type="ECO:0000313" key="1">
    <source>
        <dbReference type="EMBL" id="MCU9614235.1"/>
    </source>
</evidence>
<name>A0AAE3IY82_9BACI</name>
<accession>A0AAE3IY82</accession>
<dbReference type="SUPFAM" id="SSF52833">
    <property type="entry name" value="Thioredoxin-like"/>
    <property type="match status" value="1"/>
</dbReference>
<dbReference type="AlphaFoldDB" id="A0AAE3IY82"/>
<reference evidence="1" key="1">
    <citation type="submission" date="2022-10" db="EMBL/GenBank/DDBJ databases">
        <title>Description of Fervidibacillus gen. nov. in the family Fervidibacillaceae fam. nov. with two species, Fervidibacillus albus sp. nov., and Fervidibacillus halotolerans sp. nov., isolated from tidal flat sediments.</title>
        <authorList>
            <person name="Kwon K.K."/>
            <person name="Yang S.-H."/>
        </authorList>
    </citation>
    <scope>NUCLEOTIDE SEQUENCE</scope>
    <source>
        <strain evidence="1">JCM 19140</strain>
    </source>
</reference>
<dbReference type="NCBIfam" id="TIGR04019">
    <property type="entry name" value="B_thiol_YtxJ"/>
    <property type="match status" value="1"/>
</dbReference>
<dbReference type="InterPro" id="IPR022551">
    <property type="entry name" value="BrxC"/>
</dbReference>
<keyword evidence="2" id="KW-1185">Reference proteome</keyword>
<comment type="caution">
    <text evidence="1">The sequence shown here is derived from an EMBL/GenBank/DDBJ whole genome shotgun (WGS) entry which is preliminary data.</text>
</comment>
<organism evidence="1 2">
    <name type="scientific">Perspicuibacillus lycopersici</name>
    <dbReference type="NCBI Taxonomy" id="1325689"/>
    <lineage>
        <taxon>Bacteria</taxon>
        <taxon>Bacillati</taxon>
        <taxon>Bacillota</taxon>
        <taxon>Bacilli</taxon>
        <taxon>Bacillales</taxon>
        <taxon>Bacillaceae</taxon>
        <taxon>Perspicuibacillus</taxon>
    </lineage>
</organism>
<evidence type="ECO:0000313" key="2">
    <source>
        <dbReference type="Proteomes" id="UP001209318"/>
    </source>
</evidence>
<sequence>MSLKKVSEENEFQSILANEGAFLFFKHSLTCPISAGAYEAYQAYLADHPNVPAYYLAVQESRPLSNYIAEYFAVKHESPQIFYIVDGQVKWHTSHQKITKEKLEEVVE</sequence>
<dbReference type="Pfam" id="PF11009">
    <property type="entry name" value="BrxC"/>
    <property type="match status" value="1"/>
</dbReference>
<proteinExistence type="predicted"/>
<gene>
    <name evidence="1" type="primary">ytxJ</name>
    <name evidence="1" type="ORF">OEV98_11745</name>
</gene>
<dbReference type="RefSeq" id="WP_263073474.1">
    <property type="nucleotide sequence ID" value="NZ_JAOUSF010000003.1"/>
</dbReference>